<dbReference type="Pfam" id="PF00092">
    <property type="entry name" value="VWA"/>
    <property type="match status" value="1"/>
</dbReference>
<keyword evidence="13" id="KW-1015">Disulfide bond</keyword>
<protein>
    <recommendedName>
        <fullName evidence="17">VWFA domain-containing protein</fullName>
    </recommendedName>
</protein>
<feature type="coiled-coil region" evidence="16">
    <location>
        <begin position="54"/>
        <end position="81"/>
    </location>
</feature>
<reference evidence="18 19" key="1">
    <citation type="journal article" date="2023" name="Arcadia Sci">
        <title>De novo assembly of a long-read Amblyomma americanum tick genome.</title>
        <authorList>
            <person name="Chou S."/>
            <person name="Poskanzer K.E."/>
            <person name="Rollins M."/>
            <person name="Thuy-Boun P.S."/>
        </authorList>
    </citation>
    <scope>NUCLEOTIDE SEQUENCE [LARGE SCALE GENOMIC DNA]</scope>
    <source>
        <strain evidence="18">F_SG_1</strain>
        <tissue evidence="18">Salivary glands</tissue>
    </source>
</reference>
<evidence type="ECO:0000256" key="12">
    <source>
        <dbReference type="ARBA" id="ARBA00023136"/>
    </source>
</evidence>
<keyword evidence="14" id="KW-0325">Glycoprotein</keyword>
<keyword evidence="10" id="KW-1133">Transmembrane helix</keyword>
<evidence type="ECO:0000256" key="15">
    <source>
        <dbReference type="ARBA" id="ARBA00023303"/>
    </source>
</evidence>
<evidence type="ECO:0000256" key="16">
    <source>
        <dbReference type="SAM" id="Coils"/>
    </source>
</evidence>
<evidence type="ECO:0000256" key="6">
    <source>
        <dbReference type="ARBA" id="ARBA00022723"/>
    </source>
</evidence>
<evidence type="ECO:0000313" key="19">
    <source>
        <dbReference type="Proteomes" id="UP001321473"/>
    </source>
</evidence>
<dbReference type="Proteomes" id="UP001321473">
    <property type="component" value="Unassembled WGS sequence"/>
</dbReference>
<keyword evidence="15" id="KW-0407">Ion channel</keyword>
<evidence type="ECO:0000256" key="2">
    <source>
        <dbReference type="ARBA" id="ARBA00022448"/>
    </source>
</evidence>
<dbReference type="PANTHER" id="PTHR10166">
    <property type="entry name" value="VOLTAGE-DEPENDENT CALCIUM CHANNEL SUBUNIT ALPHA-2/DELTA-RELATED"/>
    <property type="match status" value="1"/>
</dbReference>
<keyword evidence="3" id="KW-0109">Calcium transport</keyword>
<keyword evidence="2" id="KW-0813">Transport</keyword>
<keyword evidence="4" id="KW-0107">Calcium channel</keyword>
<evidence type="ECO:0000256" key="3">
    <source>
        <dbReference type="ARBA" id="ARBA00022568"/>
    </source>
</evidence>
<dbReference type="Pfam" id="PF08473">
    <property type="entry name" value="VGCC_alpha2"/>
    <property type="match status" value="1"/>
</dbReference>
<dbReference type="GO" id="GO:0005245">
    <property type="term" value="F:voltage-gated calcium channel activity"/>
    <property type="evidence" value="ECO:0007669"/>
    <property type="project" value="TreeGrafter"/>
</dbReference>
<sequence length="1031" mass="116439">MNCRIYRWANELDTTLVTRLTSISGIETLRNSYENADKLSLVEVNGTELLLKMTLEMEKNLQRKKNALKRLVKKAEEAVVKHKYASDLTRDEVGAVLMKDLTDSDGMLRYSDKFHRFVNETYSGVHVPLEIFDEDAEVLNGLKWSQALDAAFRQNAEKDPDLLWQYFGSKVGYMRMFPANRWKVAPGKPDLFDVRMRPWFIDGSSSPKDVIVLMDTSGSMHGPSMEIMKLSVKSLLKTFEENDFVNVASFAGEVRWVSCFDTLVQANRRNKRILSKSIDRITDGGTASLSHALDFAFSTMADFQGNKTDHAGAECIQMIMIFTDGGTEDPTPLVEKLNAELKIRIFTYVVGPHPIPYATLKALACKNRGYFTAITSFGASRYKVQEYLKVLSRPMVLSNEKQFAWTNFYQDSGGIGLLTTVTLPVYNKTHGTKDQTIVGVMGVDVSLEELKDHEPTYKIGPSGYSFMINRNGYVMYHPDIKLQLGSLEEPLDIDFLDVEIENPLKERIRRRMIEGHSGHETVVSLIRMPDEKHLVPQNMVYYYRHMNDSEFGVALAFPEKRKLYVRVEGMRADDGFKPETEKGDGVLLAPWRYCKNIPRPKGLTGNISQVLEAYRADHRQCDPLLMQRLLWDVENTRAVVSNWTSDAFAEERDGILGTFVGTEGGLIRYHPETIVEFLEPEANPQRASYFRRALYAEDFVFLISDVKRTWGPNSTRGSVIMAAKAVDIYIKKSELTPAVVGLIVEERIIHASLMTMSANGSSGEHLRCADEDFVVCYLLDEGGFILTASTDDHAENVGKFVGAVDPELMDDMLKKSVYFKVEELHTESRCPRMRRYTAGARSPLLPLESLIRAFDLSWIFDASSWQLIKMWLYAWLPTLGGGWGAESARPPERSRYMPDEYRVCTTREALYHFGNRSSYFMSSLDCGNCSRQYGVGRVGYTNVILVISTVPCAPVFCDPPPTPLQAPTEVEDPAPCDHPLRFRRRPDKCYADHEKEDYHVCGGGTGLVACSTLELLASALTLVAFAIVTRP</sequence>
<comment type="caution">
    <text evidence="18">The sequence shown here is derived from an EMBL/GenBank/DDBJ whole genome shotgun (WGS) entry which is preliminary data.</text>
</comment>
<keyword evidence="19" id="KW-1185">Reference proteome</keyword>
<evidence type="ECO:0000256" key="7">
    <source>
        <dbReference type="ARBA" id="ARBA00022729"/>
    </source>
</evidence>
<keyword evidence="8" id="KW-0106">Calcium</keyword>
<keyword evidence="7" id="KW-0732">Signal</keyword>
<evidence type="ECO:0000256" key="14">
    <source>
        <dbReference type="ARBA" id="ARBA00023180"/>
    </source>
</evidence>
<evidence type="ECO:0000256" key="5">
    <source>
        <dbReference type="ARBA" id="ARBA00022692"/>
    </source>
</evidence>
<keyword evidence="5" id="KW-0812">Transmembrane</keyword>
<organism evidence="18 19">
    <name type="scientific">Amblyomma americanum</name>
    <name type="common">Lone star tick</name>
    <dbReference type="NCBI Taxonomy" id="6943"/>
    <lineage>
        <taxon>Eukaryota</taxon>
        <taxon>Metazoa</taxon>
        <taxon>Ecdysozoa</taxon>
        <taxon>Arthropoda</taxon>
        <taxon>Chelicerata</taxon>
        <taxon>Arachnida</taxon>
        <taxon>Acari</taxon>
        <taxon>Parasitiformes</taxon>
        <taxon>Ixodida</taxon>
        <taxon>Ixodoidea</taxon>
        <taxon>Ixodidae</taxon>
        <taxon>Amblyomminae</taxon>
        <taxon>Amblyomma</taxon>
    </lineage>
</organism>
<keyword evidence="16" id="KW-0175">Coiled coil</keyword>
<evidence type="ECO:0000256" key="13">
    <source>
        <dbReference type="ARBA" id="ARBA00023157"/>
    </source>
</evidence>
<dbReference type="InterPro" id="IPR002035">
    <property type="entry name" value="VWF_A"/>
</dbReference>
<dbReference type="Pfam" id="PF08399">
    <property type="entry name" value="VWA_N"/>
    <property type="match status" value="1"/>
</dbReference>
<comment type="subcellular location">
    <subcellularLocation>
        <location evidence="1">Membrane</location>
        <topology evidence="1">Single-pass type I membrane protein</topology>
    </subcellularLocation>
</comment>
<keyword evidence="11" id="KW-0406">Ion transport</keyword>
<accession>A0AAQ4E482</accession>
<dbReference type="InterPro" id="IPR051173">
    <property type="entry name" value="Ca_channel_alpha-2/delta"/>
</dbReference>
<dbReference type="InterPro" id="IPR036465">
    <property type="entry name" value="vWFA_dom_sf"/>
</dbReference>
<gene>
    <name evidence="18" type="ORF">V5799_014027</name>
</gene>
<dbReference type="CDD" id="cd12912">
    <property type="entry name" value="PDC2_MCP_like"/>
    <property type="match status" value="1"/>
</dbReference>
<keyword evidence="9" id="KW-0851">Voltage-gated channel</keyword>
<evidence type="ECO:0000256" key="11">
    <source>
        <dbReference type="ARBA" id="ARBA00023065"/>
    </source>
</evidence>
<dbReference type="InterPro" id="IPR013608">
    <property type="entry name" value="VWA_N"/>
</dbReference>
<dbReference type="EMBL" id="JARKHS020022516">
    <property type="protein sequence ID" value="KAK8769508.1"/>
    <property type="molecule type" value="Genomic_DNA"/>
</dbReference>
<evidence type="ECO:0000256" key="9">
    <source>
        <dbReference type="ARBA" id="ARBA00022882"/>
    </source>
</evidence>
<dbReference type="GO" id="GO:0005891">
    <property type="term" value="C:voltage-gated calcium channel complex"/>
    <property type="evidence" value="ECO:0007669"/>
    <property type="project" value="TreeGrafter"/>
</dbReference>
<dbReference type="SUPFAM" id="SSF53300">
    <property type="entry name" value="vWA-like"/>
    <property type="match status" value="1"/>
</dbReference>
<proteinExistence type="predicted"/>
<evidence type="ECO:0000313" key="18">
    <source>
        <dbReference type="EMBL" id="KAK8769508.1"/>
    </source>
</evidence>
<keyword evidence="12" id="KW-0472">Membrane</keyword>
<dbReference type="GO" id="GO:0046872">
    <property type="term" value="F:metal ion binding"/>
    <property type="evidence" value="ECO:0007669"/>
    <property type="project" value="UniProtKB-KW"/>
</dbReference>
<evidence type="ECO:0000259" key="17">
    <source>
        <dbReference type="PROSITE" id="PS50234"/>
    </source>
</evidence>
<evidence type="ECO:0000256" key="10">
    <source>
        <dbReference type="ARBA" id="ARBA00022989"/>
    </source>
</evidence>
<evidence type="ECO:0000256" key="4">
    <source>
        <dbReference type="ARBA" id="ARBA00022673"/>
    </source>
</evidence>
<evidence type="ECO:0000256" key="8">
    <source>
        <dbReference type="ARBA" id="ARBA00022837"/>
    </source>
</evidence>
<keyword evidence="6" id="KW-0479">Metal-binding</keyword>
<dbReference type="Gene3D" id="3.40.50.410">
    <property type="entry name" value="von Willebrand factor, type A domain"/>
    <property type="match status" value="1"/>
</dbReference>
<dbReference type="SMART" id="SM00327">
    <property type="entry name" value="VWA"/>
    <property type="match status" value="1"/>
</dbReference>
<dbReference type="InterPro" id="IPR013680">
    <property type="entry name" value="VDCC_a2/dsu"/>
</dbReference>
<dbReference type="PROSITE" id="PS50234">
    <property type="entry name" value="VWFA"/>
    <property type="match status" value="1"/>
</dbReference>
<evidence type="ECO:0000256" key="1">
    <source>
        <dbReference type="ARBA" id="ARBA00004479"/>
    </source>
</evidence>
<dbReference type="PANTHER" id="PTHR10166:SF67">
    <property type="entry name" value="VWFA DOMAIN-CONTAINING PROTEIN"/>
    <property type="match status" value="1"/>
</dbReference>
<name>A0AAQ4E482_AMBAM</name>
<dbReference type="AlphaFoldDB" id="A0AAQ4E482"/>
<dbReference type="Gene3D" id="3.30.450.20">
    <property type="entry name" value="PAS domain"/>
    <property type="match status" value="1"/>
</dbReference>
<feature type="domain" description="VWFA" evidence="17">
    <location>
        <begin position="209"/>
        <end position="391"/>
    </location>
</feature>